<evidence type="ECO:0000313" key="2">
    <source>
        <dbReference type="EMBL" id="MPN37562.1"/>
    </source>
</evidence>
<accession>A0A645HGP3</accession>
<gene>
    <name evidence="2" type="ORF">SDC9_185082</name>
</gene>
<protein>
    <submittedName>
        <fullName evidence="2">Uncharacterized protein</fullName>
    </submittedName>
</protein>
<comment type="caution">
    <text evidence="2">The sequence shown here is derived from an EMBL/GenBank/DDBJ whole genome shotgun (WGS) entry which is preliminary data.</text>
</comment>
<name>A0A645HGP3_9ZZZZ</name>
<dbReference type="EMBL" id="VSSQ01092284">
    <property type="protein sequence ID" value="MPN37562.1"/>
    <property type="molecule type" value="Genomic_DNA"/>
</dbReference>
<feature type="transmembrane region" description="Helical" evidence="1">
    <location>
        <begin position="72"/>
        <end position="92"/>
    </location>
</feature>
<keyword evidence="1" id="KW-0472">Membrane</keyword>
<organism evidence="2">
    <name type="scientific">bioreactor metagenome</name>
    <dbReference type="NCBI Taxonomy" id="1076179"/>
    <lineage>
        <taxon>unclassified sequences</taxon>
        <taxon>metagenomes</taxon>
        <taxon>ecological metagenomes</taxon>
    </lineage>
</organism>
<reference evidence="2" key="1">
    <citation type="submission" date="2019-08" db="EMBL/GenBank/DDBJ databases">
        <authorList>
            <person name="Kucharzyk K."/>
            <person name="Murdoch R.W."/>
            <person name="Higgins S."/>
            <person name="Loffler F."/>
        </authorList>
    </citation>
    <scope>NUCLEOTIDE SEQUENCE</scope>
</reference>
<keyword evidence="1" id="KW-1133">Transmembrane helix</keyword>
<dbReference type="AlphaFoldDB" id="A0A645HGP3"/>
<feature type="transmembrane region" description="Helical" evidence="1">
    <location>
        <begin position="14"/>
        <end position="33"/>
    </location>
</feature>
<proteinExistence type="predicted"/>
<sequence length="93" mass="10523">MVSKVSLQIVLQQYFIKATVYGFTVDILVVLFLKQADDSFFELGFCKLTPYKTQVHGFPLQFYALASSSEPFISIGQSSFNILPTVVIFFIIK</sequence>
<keyword evidence="1" id="KW-0812">Transmembrane</keyword>
<evidence type="ECO:0000256" key="1">
    <source>
        <dbReference type="SAM" id="Phobius"/>
    </source>
</evidence>